<comment type="caution">
    <text evidence="2">The sequence shown here is derived from an EMBL/GenBank/DDBJ whole genome shotgun (WGS) entry which is preliminary data.</text>
</comment>
<evidence type="ECO:0000313" key="2">
    <source>
        <dbReference type="EMBL" id="CAE8650834.1"/>
    </source>
</evidence>
<evidence type="ECO:0000313" key="3">
    <source>
        <dbReference type="Proteomes" id="UP000626109"/>
    </source>
</evidence>
<gene>
    <name evidence="2" type="ORF">PGLA2088_LOCUS8624</name>
</gene>
<feature type="non-terminal residue" evidence="2">
    <location>
        <position position="1"/>
    </location>
</feature>
<feature type="compositionally biased region" description="Polar residues" evidence="1">
    <location>
        <begin position="167"/>
        <end position="182"/>
    </location>
</feature>
<sequence length="297" mass="31909">MSCEMAAVRWGKHAVPHLPSELKPVKGRPKAKRVPTTTALLGDVKRFMPRLPAPGRSQSALAGGSQSARGPSRAEDWLRGASEDIVTARIALDMISPSPALKKVRDALFEYQNDKNTGGSLREGYTPPVLSARSQHYYVFTPAGKQRSQSVPPPEALGPPEPGEFSWPQNSQRPGTTPSALPTASAPKATLSWEGAPAFASRGCHSSLFGWQAEQLASVDSRDRPNTCPQVSRRTGKPLPLETGQSMSFLSLSSGVSLSREFGTRPPRPPNLHAVSTRLAKKASTLKTLQKQSCDLA</sequence>
<feature type="region of interest" description="Disordered" evidence="1">
    <location>
        <begin position="48"/>
        <end position="76"/>
    </location>
</feature>
<protein>
    <submittedName>
        <fullName evidence="2">Uncharacterized protein</fullName>
    </submittedName>
</protein>
<feature type="compositionally biased region" description="Low complexity" evidence="1">
    <location>
        <begin position="55"/>
        <end position="70"/>
    </location>
</feature>
<feature type="compositionally biased region" description="Pro residues" evidence="1">
    <location>
        <begin position="151"/>
        <end position="162"/>
    </location>
</feature>
<feature type="region of interest" description="Disordered" evidence="1">
    <location>
        <begin position="220"/>
        <end position="244"/>
    </location>
</feature>
<accession>A0A813IKN6</accession>
<dbReference type="EMBL" id="CAJNNW010009274">
    <property type="protein sequence ID" value="CAE8650834.1"/>
    <property type="molecule type" value="Genomic_DNA"/>
</dbReference>
<dbReference type="AlphaFoldDB" id="A0A813IKN6"/>
<dbReference type="Proteomes" id="UP000626109">
    <property type="component" value="Unassembled WGS sequence"/>
</dbReference>
<feature type="region of interest" description="Disordered" evidence="1">
    <location>
        <begin position="143"/>
        <end position="187"/>
    </location>
</feature>
<reference evidence="2" key="1">
    <citation type="submission" date="2021-02" db="EMBL/GenBank/DDBJ databases">
        <authorList>
            <person name="Dougan E. K."/>
            <person name="Rhodes N."/>
            <person name="Thang M."/>
            <person name="Chan C."/>
        </authorList>
    </citation>
    <scope>NUCLEOTIDE SEQUENCE</scope>
</reference>
<organism evidence="2 3">
    <name type="scientific">Polarella glacialis</name>
    <name type="common">Dinoflagellate</name>
    <dbReference type="NCBI Taxonomy" id="89957"/>
    <lineage>
        <taxon>Eukaryota</taxon>
        <taxon>Sar</taxon>
        <taxon>Alveolata</taxon>
        <taxon>Dinophyceae</taxon>
        <taxon>Suessiales</taxon>
        <taxon>Suessiaceae</taxon>
        <taxon>Polarella</taxon>
    </lineage>
</organism>
<name>A0A813IKN6_POLGL</name>
<proteinExistence type="predicted"/>
<evidence type="ECO:0000256" key="1">
    <source>
        <dbReference type="SAM" id="MobiDB-lite"/>
    </source>
</evidence>